<feature type="binding site" evidence="9">
    <location>
        <begin position="134"/>
        <end position="140"/>
    </location>
    <ligand>
        <name>ATP</name>
        <dbReference type="ChEBI" id="CHEBI:30616"/>
    </ligand>
</feature>
<dbReference type="SUPFAM" id="SSF52374">
    <property type="entry name" value="Nucleotidylyl transferase"/>
    <property type="match status" value="1"/>
</dbReference>
<comment type="caution">
    <text evidence="11">The sequence shown here is derived from an EMBL/GenBank/DDBJ whole genome shotgun (WGS) entry which is preliminary data.</text>
</comment>
<evidence type="ECO:0000256" key="1">
    <source>
        <dbReference type="ARBA" id="ARBA00022490"/>
    </source>
</evidence>
<proteinExistence type="inferred from homology"/>
<dbReference type="PANTHER" id="PTHR21342:SF1">
    <property type="entry name" value="PHOSPHOPANTETHEINE ADENYLYLTRANSFERASE"/>
    <property type="match status" value="1"/>
</dbReference>
<dbReference type="AlphaFoldDB" id="A0A937XC64"/>
<gene>
    <name evidence="9 11" type="primary">coaD</name>
    <name evidence="11" type="ORF">FJY68_01515</name>
</gene>
<comment type="similarity">
    <text evidence="9">Belongs to the bacterial CoaD family.</text>
</comment>
<dbReference type="CDD" id="cd02163">
    <property type="entry name" value="PPAT"/>
    <property type="match status" value="1"/>
</dbReference>
<sequence>MTNTETQAAGGQRIAVYPGSFDPITLGHLDVVKRAAHLFDKVVVGVASRQEKNPLFSWKERMQLAKDVTRGMDRVVVQGFDCLLVDFVQQQRAQAIIRGMRAVMDFDYEFQMALTNRKLAPAVETIFFVPSERYFYLSSSLVRELAAKGGELACFVPEQVISALRRKVGETRSSG</sequence>
<comment type="cofactor">
    <cofactor evidence="9">
        <name>Mg(2+)</name>
        <dbReference type="ChEBI" id="CHEBI:18420"/>
    </cofactor>
</comment>
<protein>
    <recommendedName>
        <fullName evidence="9">Phosphopantetheine adenylyltransferase</fullName>
        <ecNumber evidence="9">2.7.7.3</ecNumber>
    </recommendedName>
    <alternativeName>
        <fullName evidence="9">Dephospho-CoA pyrophosphorylase</fullName>
    </alternativeName>
    <alternativeName>
        <fullName evidence="9">Pantetheine-phosphate adenylyltransferase</fullName>
        <shortName evidence="9">PPAT</shortName>
    </alternativeName>
</protein>
<dbReference type="InterPro" id="IPR014729">
    <property type="entry name" value="Rossmann-like_a/b/a_fold"/>
</dbReference>
<keyword evidence="2 9" id="KW-0808">Transferase</keyword>
<evidence type="ECO:0000256" key="5">
    <source>
        <dbReference type="ARBA" id="ARBA00022840"/>
    </source>
</evidence>
<comment type="pathway">
    <text evidence="9">Cofactor biosynthesis; coenzyme A biosynthesis; CoA from (R)-pantothenate: step 4/5.</text>
</comment>
<keyword evidence="6 9" id="KW-0460">Magnesium</keyword>
<feature type="binding site" evidence="9">
    <location>
        <position position="84"/>
    </location>
    <ligand>
        <name>substrate</name>
    </ligand>
</feature>
<organism evidence="11 12">
    <name type="scientific">candidate division WOR-3 bacterium</name>
    <dbReference type="NCBI Taxonomy" id="2052148"/>
    <lineage>
        <taxon>Bacteria</taxon>
        <taxon>Bacteria division WOR-3</taxon>
    </lineage>
</organism>
<keyword evidence="5 9" id="KW-0067">ATP-binding</keyword>
<dbReference type="Gene3D" id="3.40.50.620">
    <property type="entry name" value="HUPs"/>
    <property type="match status" value="1"/>
</dbReference>
<dbReference type="NCBIfam" id="TIGR01510">
    <property type="entry name" value="coaD_prev_kdtB"/>
    <property type="match status" value="1"/>
</dbReference>
<dbReference type="GO" id="GO:0004595">
    <property type="term" value="F:pantetheine-phosphate adenylyltransferase activity"/>
    <property type="evidence" value="ECO:0007669"/>
    <property type="project" value="UniProtKB-UniRule"/>
</dbReference>
<evidence type="ECO:0000256" key="7">
    <source>
        <dbReference type="ARBA" id="ARBA00022993"/>
    </source>
</evidence>
<evidence type="ECO:0000313" key="11">
    <source>
        <dbReference type="EMBL" id="MBM3330512.1"/>
    </source>
</evidence>
<evidence type="ECO:0000256" key="2">
    <source>
        <dbReference type="ARBA" id="ARBA00022679"/>
    </source>
</evidence>
<reference evidence="11" key="1">
    <citation type="submission" date="2019-03" db="EMBL/GenBank/DDBJ databases">
        <title>Lake Tanganyika Metagenome-Assembled Genomes (MAGs).</title>
        <authorList>
            <person name="Tran P."/>
        </authorList>
    </citation>
    <scope>NUCLEOTIDE SEQUENCE</scope>
    <source>
        <strain evidence="11">K_DeepCast_150m_m2_040</strain>
    </source>
</reference>
<dbReference type="EMBL" id="VGIR01000005">
    <property type="protein sequence ID" value="MBM3330512.1"/>
    <property type="molecule type" value="Genomic_DNA"/>
</dbReference>
<dbReference type="InterPro" id="IPR004821">
    <property type="entry name" value="Cyt_trans-like"/>
</dbReference>
<dbReference type="GO" id="GO:0005737">
    <property type="term" value="C:cytoplasm"/>
    <property type="evidence" value="ECO:0007669"/>
    <property type="project" value="UniProtKB-SubCell"/>
</dbReference>
<feature type="binding site" evidence="9">
    <location>
        <begin position="99"/>
        <end position="101"/>
    </location>
    <ligand>
        <name>ATP</name>
        <dbReference type="ChEBI" id="CHEBI:30616"/>
    </ligand>
</feature>
<evidence type="ECO:0000256" key="3">
    <source>
        <dbReference type="ARBA" id="ARBA00022695"/>
    </source>
</evidence>
<keyword evidence="4 9" id="KW-0547">Nucleotide-binding</keyword>
<evidence type="ECO:0000256" key="6">
    <source>
        <dbReference type="ARBA" id="ARBA00022842"/>
    </source>
</evidence>
<comment type="catalytic activity">
    <reaction evidence="8 9">
        <text>(R)-4'-phosphopantetheine + ATP + H(+) = 3'-dephospho-CoA + diphosphate</text>
        <dbReference type="Rhea" id="RHEA:19801"/>
        <dbReference type="ChEBI" id="CHEBI:15378"/>
        <dbReference type="ChEBI" id="CHEBI:30616"/>
        <dbReference type="ChEBI" id="CHEBI:33019"/>
        <dbReference type="ChEBI" id="CHEBI:57328"/>
        <dbReference type="ChEBI" id="CHEBI:61723"/>
        <dbReference type="EC" id="2.7.7.3"/>
    </reaction>
</comment>
<dbReference type="EC" id="2.7.7.3" evidence="9"/>
<dbReference type="PRINTS" id="PR01020">
    <property type="entry name" value="LPSBIOSNTHSS"/>
</dbReference>
<evidence type="ECO:0000256" key="4">
    <source>
        <dbReference type="ARBA" id="ARBA00022741"/>
    </source>
</evidence>
<comment type="function">
    <text evidence="9">Reversibly transfers an adenylyl group from ATP to 4'-phosphopantetheine, yielding dephospho-CoA (dPCoA) and pyrophosphate.</text>
</comment>
<dbReference type="Proteomes" id="UP000779900">
    <property type="component" value="Unassembled WGS sequence"/>
</dbReference>
<feature type="site" description="Transition state stabilizer" evidence="9">
    <location>
        <position position="28"/>
    </location>
</feature>
<dbReference type="Pfam" id="PF01467">
    <property type="entry name" value="CTP_transf_like"/>
    <property type="match status" value="1"/>
</dbReference>
<comment type="subunit">
    <text evidence="9">Homohexamer.</text>
</comment>
<feature type="binding site" evidence="9">
    <location>
        <position position="109"/>
    </location>
    <ligand>
        <name>ATP</name>
        <dbReference type="ChEBI" id="CHEBI:30616"/>
    </ligand>
</feature>
<feature type="binding site" evidence="9">
    <location>
        <begin position="20"/>
        <end position="21"/>
    </location>
    <ligand>
        <name>ATP</name>
        <dbReference type="ChEBI" id="CHEBI:30616"/>
    </ligand>
</feature>
<feature type="binding site" evidence="9">
    <location>
        <position position="20"/>
    </location>
    <ligand>
        <name>substrate</name>
    </ligand>
</feature>
<dbReference type="HAMAP" id="MF_00151">
    <property type="entry name" value="PPAT_bact"/>
    <property type="match status" value="1"/>
</dbReference>
<keyword evidence="1 9" id="KW-0963">Cytoplasm</keyword>
<feature type="domain" description="Cytidyltransferase-like" evidence="10">
    <location>
        <begin position="16"/>
        <end position="144"/>
    </location>
</feature>
<feature type="binding site" evidence="9">
    <location>
        <position position="98"/>
    </location>
    <ligand>
        <name>substrate</name>
    </ligand>
</feature>
<keyword evidence="7 9" id="KW-0173">Coenzyme A biosynthesis</keyword>
<comment type="subcellular location">
    <subcellularLocation>
        <location evidence="9">Cytoplasm</location>
    </subcellularLocation>
</comment>
<dbReference type="GO" id="GO:0015937">
    <property type="term" value="P:coenzyme A biosynthetic process"/>
    <property type="evidence" value="ECO:0007669"/>
    <property type="project" value="UniProtKB-UniRule"/>
</dbReference>
<dbReference type="NCBIfam" id="TIGR00125">
    <property type="entry name" value="cyt_tran_rel"/>
    <property type="match status" value="1"/>
</dbReference>
<dbReference type="PANTHER" id="PTHR21342">
    <property type="entry name" value="PHOSPHOPANTETHEINE ADENYLYLTRANSFERASE"/>
    <property type="match status" value="1"/>
</dbReference>
<feature type="binding site" evidence="9">
    <location>
        <position position="28"/>
    </location>
    <ligand>
        <name>ATP</name>
        <dbReference type="ChEBI" id="CHEBI:30616"/>
    </ligand>
</feature>
<evidence type="ECO:0000256" key="9">
    <source>
        <dbReference type="HAMAP-Rule" id="MF_00151"/>
    </source>
</evidence>
<evidence type="ECO:0000259" key="10">
    <source>
        <dbReference type="Pfam" id="PF01467"/>
    </source>
</evidence>
<dbReference type="InterPro" id="IPR001980">
    <property type="entry name" value="PPAT"/>
</dbReference>
<feature type="binding site" evidence="9">
    <location>
        <position position="52"/>
    </location>
    <ligand>
        <name>substrate</name>
    </ligand>
</feature>
<evidence type="ECO:0000256" key="8">
    <source>
        <dbReference type="ARBA" id="ARBA00029346"/>
    </source>
</evidence>
<name>A0A937XC64_UNCW3</name>
<evidence type="ECO:0000313" key="12">
    <source>
        <dbReference type="Proteomes" id="UP000779900"/>
    </source>
</evidence>
<dbReference type="GO" id="GO:0005524">
    <property type="term" value="F:ATP binding"/>
    <property type="evidence" value="ECO:0007669"/>
    <property type="project" value="UniProtKB-KW"/>
</dbReference>
<keyword evidence="3 9" id="KW-0548">Nucleotidyltransferase</keyword>
<accession>A0A937XC64</accession>